<gene>
    <name evidence="1" type="ORF">HAPAU_22420</name>
</gene>
<accession>A0A151AD25</accession>
<protein>
    <submittedName>
        <fullName evidence="1">Uncharacterized protein</fullName>
    </submittedName>
</protein>
<dbReference type="Pfam" id="PF13412">
    <property type="entry name" value="HTH_24"/>
    <property type="match status" value="1"/>
</dbReference>
<dbReference type="InterPro" id="IPR036390">
    <property type="entry name" value="WH_DNA-bd_sf"/>
</dbReference>
<dbReference type="OrthoDB" id="311452at2157"/>
<dbReference type="CDD" id="cd00090">
    <property type="entry name" value="HTH_ARSR"/>
    <property type="match status" value="1"/>
</dbReference>
<sequence>MIGNDSTHEPDEQQTYAVISTDCSALLDTLGNRSARTILTEAATEPITIDDLLDACEVSRTTIYRRVNELIDLGLIEESMTLAEGNQQQRRFETTGREITLRIGPTGFEARIRSNSSGTLSDDLLLDDASLERFRIALSGKDLRFRIETNGGDAMDELDSSQ</sequence>
<dbReference type="RefSeq" id="WP_066382470.1">
    <property type="nucleotide sequence ID" value="NZ_LTAZ01000005.1"/>
</dbReference>
<evidence type="ECO:0000313" key="1">
    <source>
        <dbReference type="EMBL" id="KYH25568.1"/>
    </source>
</evidence>
<dbReference type="AlphaFoldDB" id="A0A151AD25"/>
<dbReference type="InterPro" id="IPR011991">
    <property type="entry name" value="ArsR-like_HTH"/>
</dbReference>
<name>A0A151AD25_9EURY</name>
<dbReference type="Proteomes" id="UP000075321">
    <property type="component" value="Unassembled WGS sequence"/>
</dbReference>
<keyword evidence="2" id="KW-1185">Reference proteome</keyword>
<proteinExistence type="predicted"/>
<organism evidence="1 2">
    <name type="scientific">Halalkalicoccus paucihalophilus</name>
    <dbReference type="NCBI Taxonomy" id="1008153"/>
    <lineage>
        <taxon>Archaea</taxon>
        <taxon>Methanobacteriati</taxon>
        <taxon>Methanobacteriota</taxon>
        <taxon>Stenosarchaea group</taxon>
        <taxon>Halobacteria</taxon>
        <taxon>Halobacteriales</taxon>
        <taxon>Halococcaceae</taxon>
        <taxon>Halalkalicoccus</taxon>
    </lineage>
</organism>
<reference evidence="1 2" key="1">
    <citation type="submission" date="2016-02" db="EMBL/GenBank/DDBJ databases">
        <title>Genome sequence of Halalkalicoccus paucihalophilus DSM 24557.</title>
        <authorList>
            <person name="Poehlein A."/>
            <person name="Daniel R."/>
        </authorList>
    </citation>
    <scope>NUCLEOTIDE SEQUENCE [LARGE SCALE GENOMIC DNA]</scope>
    <source>
        <strain evidence="1 2">DSM 24557</strain>
    </source>
</reference>
<comment type="caution">
    <text evidence="1">The sequence shown here is derived from an EMBL/GenBank/DDBJ whole genome shotgun (WGS) entry which is preliminary data.</text>
</comment>
<dbReference type="PATRIC" id="fig|1008153.3.peg.2282"/>
<dbReference type="SUPFAM" id="SSF46785">
    <property type="entry name" value="Winged helix' DNA-binding domain"/>
    <property type="match status" value="1"/>
</dbReference>
<dbReference type="EMBL" id="LTAZ01000005">
    <property type="protein sequence ID" value="KYH25568.1"/>
    <property type="molecule type" value="Genomic_DNA"/>
</dbReference>
<dbReference type="Gene3D" id="1.10.10.10">
    <property type="entry name" value="Winged helix-like DNA-binding domain superfamily/Winged helix DNA-binding domain"/>
    <property type="match status" value="1"/>
</dbReference>
<dbReference type="InterPro" id="IPR036388">
    <property type="entry name" value="WH-like_DNA-bd_sf"/>
</dbReference>
<evidence type="ECO:0000313" key="2">
    <source>
        <dbReference type="Proteomes" id="UP000075321"/>
    </source>
</evidence>